<reference evidence="1 2" key="1">
    <citation type="journal article" date="2023" name="J. Phycol.">
        <title>Chrysosporum ovalisporum is synonymous with the true-branching cyanobacterium Umezakia natans (Nostocales/Aphanizomenonaceae).</title>
        <authorList>
            <person name="McGregor G.B."/>
            <person name="Sendall B.C."/>
            <person name="Niiyama Y."/>
            <person name="Tuji A."/>
            <person name="Willis A."/>
        </authorList>
    </citation>
    <scope>NUCLEOTIDE SEQUENCE [LARGE SCALE GENOMIC DNA]</scope>
    <source>
        <strain evidence="1 2">ANA360D</strain>
    </source>
</reference>
<name>A0AA43KBH2_9CYAN</name>
<sequence length="171" mass="18602">MLILFQHLLTIEEWVLSVWRNLIVITCVGLSVGLLVSSCDDKVTQCQRLIEVVNAGNSLIDQEKGKQVITSFQLSKDLQVITKSLAKLNLSDPKLQEFKGDFVQVFESLAQGIGKASQALGAAKNAAASTTGRKQLETAKVNIDTSLTAAENAGKKSDSLAKELNDYCKQY</sequence>
<comment type="caution">
    <text evidence="1">The sequence shown here is derived from an EMBL/GenBank/DDBJ whole genome shotgun (WGS) entry which is preliminary data.</text>
</comment>
<proteinExistence type="predicted"/>
<dbReference type="Proteomes" id="UP001159387">
    <property type="component" value="Unassembled WGS sequence"/>
</dbReference>
<keyword evidence="2" id="KW-1185">Reference proteome</keyword>
<evidence type="ECO:0000313" key="1">
    <source>
        <dbReference type="EMBL" id="MDH6060521.1"/>
    </source>
</evidence>
<evidence type="ECO:0000313" key="2">
    <source>
        <dbReference type="Proteomes" id="UP001159387"/>
    </source>
</evidence>
<accession>A0AA43KBH2</accession>
<organism evidence="1 2">
    <name type="scientific">Chrysosporum bergii ANA360D</name>
    <dbReference type="NCBI Taxonomy" id="617107"/>
    <lineage>
        <taxon>Bacteria</taxon>
        <taxon>Bacillati</taxon>
        <taxon>Cyanobacteriota</taxon>
        <taxon>Cyanophyceae</taxon>
        <taxon>Nostocales</taxon>
        <taxon>Nodulariaceae</taxon>
        <taxon>Chrysosporum</taxon>
    </lineage>
</organism>
<dbReference type="AlphaFoldDB" id="A0AA43KBH2"/>
<dbReference type="EMBL" id="JANQDH010000053">
    <property type="protein sequence ID" value="MDH6060521.1"/>
    <property type="molecule type" value="Genomic_DNA"/>
</dbReference>
<protein>
    <submittedName>
        <fullName evidence="1">Uncharacterized protein</fullName>
    </submittedName>
</protein>
<gene>
    <name evidence="1" type="ORF">NWP17_08730</name>
</gene>